<proteinExistence type="predicted"/>
<gene>
    <name evidence="2" type="ORF">ABIC20_006660</name>
</gene>
<comment type="caution">
    <text evidence="2">The sequence shown here is derived from an EMBL/GenBank/DDBJ whole genome shotgun (WGS) entry which is preliminary data.</text>
</comment>
<evidence type="ECO:0000313" key="3">
    <source>
        <dbReference type="Proteomes" id="UP001549119"/>
    </source>
</evidence>
<feature type="compositionally biased region" description="Basic and acidic residues" evidence="1">
    <location>
        <begin position="17"/>
        <end position="42"/>
    </location>
</feature>
<evidence type="ECO:0000256" key="1">
    <source>
        <dbReference type="SAM" id="MobiDB-lite"/>
    </source>
</evidence>
<reference evidence="2 3" key="1">
    <citation type="submission" date="2024-06" db="EMBL/GenBank/DDBJ databases">
        <title>Genomics of switchgrass bacterial isolates.</title>
        <authorList>
            <person name="Shade A."/>
        </authorList>
    </citation>
    <scope>NUCLEOTIDE SEQUENCE [LARGE SCALE GENOMIC DNA]</scope>
    <source>
        <strain evidence="2 3">PvP084</strain>
    </source>
</reference>
<sequence length="166" mass="18294">MPPPISAARAATPGCDPRARSPERLPGHRDDPGRIARHDIDDRLIAPEQIRRRLSRSVRIHRGTMTPPIYLEPDNPKTIAEAATRSGAQKWTRPPPLQTVNVSRHPVVFIAHPRGTKYMNHTKVAMTRSVPKTSAAPRIDDILVPAPVGARSASAQGRERIPPCQD</sequence>
<feature type="region of interest" description="Disordered" evidence="1">
    <location>
        <begin position="1"/>
        <end position="42"/>
    </location>
</feature>
<name>A0ABV2NRX3_9HYPH</name>
<protein>
    <submittedName>
        <fullName evidence="2">Uncharacterized protein</fullName>
    </submittedName>
</protein>
<keyword evidence="3" id="KW-1185">Reference proteome</keyword>
<dbReference type="RefSeq" id="WP_209651224.1">
    <property type="nucleotide sequence ID" value="NZ_JBEPNV010000002.1"/>
</dbReference>
<dbReference type="Proteomes" id="UP001549119">
    <property type="component" value="Unassembled WGS sequence"/>
</dbReference>
<accession>A0ABV2NRX3</accession>
<organism evidence="2 3">
    <name type="scientific">Methylobacterium radiotolerans</name>
    <dbReference type="NCBI Taxonomy" id="31998"/>
    <lineage>
        <taxon>Bacteria</taxon>
        <taxon>Pseudomonadati</taxon>
        <taxon>Pseudomonadota</taxon>
        <taxon>Alphaproteobacteria</taxon>
        <taxon>Hyphomicrobiales</taxon>
        <taxon>Methylobacteriaceae</taxon>
        <taxon>Methylobacterium</taxon>
    </lineage>
</organism>
<dbReference type="EMBL" id="JBEPNW010000003">
    <property type="protein sequence ID" value="MET3869282.1"/>
    <property type="molecule type" value="Genomic_DNA"/>
</dbReference>
<evidence type="ECO:0000313" key="2">
    <source>
        <dbReference type="EMBL" id="MET3869282.1"/>
    </source>
</evidence>